<dbReference type="InParanoid" id="W3X7V1"/>
<accession>W3X7V1</accession>
<dbReference type="EMBL" id="KI912112">
    <property type="protein sequence ID" value="ETS82135.1"/>
    <property type="molecule type" value="Genomic_DNA"/>
</dbReference>
<dbReference type="Proteomes" id="UP000030651">
    <property type="component" value="Unassembled WGS sequence"/>
</dbReference>
<name>W3X7V1_PESFW</name>
<evidence type="ECO:0000259" key="1">
    <source>
        <dbReference type="Pfam" id="PF25534"/>
    </source>
</evidence>
<dbReference type="GeneID" id="19272150"/>
<keyword evidence="3" id="KW-1185">Reference proteome</keyword>
<evidence type="ECO:0000313" key="3">
    <source>
        <dbReference type="Proteomes" id="UP000030651"/>
    </source>
</evidence>
<dbReference type="Pfam" id="PF25534">
    <property type="entry name" value="DUF7918"/>
    <property type="match status" value="1"/>
</dbReference>
<dbReference type="RefSeq" id="XP_007833909.1">
    <property type="nucleotide sequence ID" value="XM_007835718.1"/>
</dbReference>
<feature type="domain" description="DUF7918" evidence="1">
    <location>
        <begin position="63"/>
        <end position="258"/>
    </location>
</feature>
<protein>
    <recommendedName>
        <fullName evidence="1">DUF7918 domain-containing protein</fullName>
    </recommendedName>
</protein>
<dbReference type="STRING" id="1229662.W3X7V1"/>
<dbReference type="AlphaFoldDB" id="W3X7V1"/>
<reference evidence="3" key="1">
    <citation type="journal article" date="2015" name="BMC Genomics">
        <title>Genomic and transcriptomic analysis of the endophytic fungus Pestalotiopsis fici reveals its lifestyle and high potential for synthesis of natural products.</title>
        <authorList>
            <person name="Wang X."/>
            <person name="Zhang X."/>
            <person name="Liu L."/>
            <person name="Xiang M."/>
            <person name="Wang W."/>
            <person name="Sun X."/>
            <person name="Che Y."/>
            <person name="Guo L."/>
            <person name="Liu G."/>
            <person name="Guo L."/>
            <person name="Wang C."/>
            <person name="Yin W.B."/>
            <person name="Stadler M."/>
            <person name="Zhang X."/>
            <person name="Liu X."/>
        </authorList>
    </citation>
    <scope>NUCLEOTIDE SEQUENCE [LARGE SCALE GENOMIC DNA]</scope>
    <source>
        <strain evidence="3">W106-1 / CGMCC3.15140</strain>
    </source>
</reference>
<organism evidence="2 3">
    <name type="scientific">Pestalotiopsis fici (strain W106-1 / CGMCC3.15140)</name>
    <dbReference type="NCBI Taxonomy" id="1229662"/>
    <lineage>
        <taxon>Eukaryota</taxon>
        <taxon>Fungi</taxon>
        <taxon>Dikarya</taxon>
        <taxon>Ascomycota</taxon>
        <taxon>Pezizomycotina</taxon>
        <taxon>Sordariomycetes</taxon>
        <taxon>Xylariomycetidae</taxon>
        <taxon>Amphisphaeriales</taxon>
        <taxon>Sporocadaceae</taxon>
        <taxon>Pestalotiopsis</taxon>
    </lineage>
</organism>
<gene>
    <name evidence="2" type="ORF">PFICI_07137</name>
</gene>
<sequence length="261" mass="29220">MVGHEGLSVSISINGGNGRRSLREYDAPGEEPGKRSGGLKKLLNYGAVRRGDFIDITDIAYKVKYIEAVLGHRFSFHFKKDGGFQRGCHHLGIQWQIDGNNSNIHHEEIDSKQPDTSWIVECDGIYNGVYKHLFKFGQAQNGARLPQPLLPLSLTMAADGFLVDNGRSQDEITQSYGTLRLFVYKMNNPPGQSTHGGLVVPARLTFEDPKEALKSKNLPLSVHFDVERRPALSLAQTVDDFQDKRQLPFAVFEFRYNSTGQ</sequence>
<evidence type="ECO:0000313" key="2">
    <source>
        <dbReference type="EMBL" id="ETS82135.1"/>
    </source>
</evidence>
<dbReference type="InterPro" id="IPR057678">
    <property type="entry name" value="DUF7918"/>
</dbReference>
<dbReference type="HOGENOM" id="CLU_1065999_0_0_1"/>
<proteinExistence type="predicted"/>
<dbReference type="OrthoDB" id="3364132at2759"/>
<dbReference type="KEGG" id="pfy:PFICI_07137"/>